<evidence type="ECO:0000256" key="2">
    <source>
        <dbReference type="ARBA" id="ARBA00022729"/>
    </source>
</evidence>
<dbReference type="Pfam" id="PF07012">
    <property type="entry name" value="Curlin_rpt"/>
    <property type="match status" value="1"/>
</dbReference>
<accession>A0A5J5GCB1</accession>
<feature type="chain" id="PRO_5023885947" description="Curlin" evidence="3">
    <location>
        <begin position="20"/>
        <end position="153"/>
    </location>
</feature>
<dbReference type="GO" id="GO:0009289">
    <property type="term" value="C:pilus"/>
    <property type="evidence" value="ECO:0007669"/>
    <property type="project" value="InterPro"/>
</dbReference>
<comment type="caution">
    <text evidence="4">The sequence shown here is derived from an EMBL/GenBank/DDBJ whole genome shotgun (WGS) entry which is preliminary data.</text>
</comment>
<evidence type="ECO:0000256" key="1">
    <source>
        <dbReference type="ARBA" id="ARBA00009766"/>
    </source>
</evidence>
<dbReference type="AlphaFoldDB" id="A0A5J5GCB1"/>
<organism evidence="4 5">
    <name type="scientific">Histidinibacterium aquaticum</name>
    <dbReference type="NCBI Taxonomy" id="2613962"/>
    <lineage>
        <taxon>Bacteria</taxon>
        <taxon>Pseudomonadati</taxon>
        <taxon>Pseudomonadota</taxon>
        <taxon>Alphaproteobacteria</taxon>
        <taxon>Rhodobacterales</taxon>
        <taxon>Paracoccaceae</taxon>
        <taxon>Histidinibacterium</taxon>
    </lineage>
</organism>
<keyword evidence="2 3" id="KW-0732">Signal</keyword>
<name>A0A5J5GCB1_9RHOB</name>
<dbReference type="EMBL" id="VYQE01000008">
    <property type="protein sequence ID" value="KAA9005074.1"/>
    <property type="molecule type" value="Genomic_DNA"/>
</dbReference>
<dbReference type="Proteomes" id="UP000326554">
    <property type="component" value="Unassembled WGS sequence"/>
</dbReference>
<proteinExistence type="inferred from homology"/>
<evidence type="ECO:0000313" key="4">
    <source>
        <dbReference type="EMBL" id="KAA9005074.1"/>
    </source>
</evidence>
<evidence type="ECO:0000313" key="5">
    <source>
        <dbReference type="Proteomes" id="UP000326554"/>
    </source>
</evidence>
<sequence>MQYSKIAALVLAIALPSHAAADEAFISQISAGPVSVSLPAPVSAPVNVSAMLLEAPRPTISTASVNLDAYPLVAAPTNGAYADISTTGDHNSANIVQSGIHAASIRQSGNMNSALITQSNGAGNRASIYQASSNGSAMISQSGSNNRALIVQN</sequence>
<comment type="similarity">
    <text evidence="1">Belongs to the CsgA/CsgB family.</text>
</comment>
<dbReference type="InterPro" id="IPR009742">
    <property type="entry name" value="Curlin_rpt"/>
</dbReference>
<feature type="signal peptide" evidence="3">
    <location>
        <begin position="1"/>
        <end position="19"/>
    </location>
</feature>
<reference evidence="4 5" key="1">
    <citation type="submission" date="2019-09" db="EMBL/GenBank/DDBJ databases">
        <authorList>
            <person name="Park J.-S."/>
            <person name="Choi H.-J."/>
        </authorList>
    </citation>
    <scope>NUCLEOTIDE SEQUENCE [LARGE SCALE GENOMIC DNA]</scope>
    <source>
        <strain evidence="4 5">176SS1-4</strain>
    </source>
</reference>
<evidence type="ECO:0000256" key="3">
    <source>
        <dbReference type="SAM" id="SignalP"/>
    </source>
</evidence>
<evidence type="ECO:0008006" key="6">
    <source>
        <dbReference type="Google" id="ProtNLM"/>
    </source>
</evidence>
<keyword evidence="5" id="KW-1185">Reference proteome</keyword>
<protein>
    <recommendedName>
        <fullName evidence="6">Curlin</fullName>
    </recommendedName>
</protein>
<dbReference type="GO" id="GO:0007155">
    <property type="term" value="P:cell adhesion"/>
    <property type="evidence" value="ECO:0007669"/>
    <property type="project" value="InterPro"/>
</dbReference>
<dbReference type="RefSeq" id="WP_150446855.1">
    <property type="nucleotide sequence ID" value="NZ_VYQE01000008.1"/>
</dbReference>
<gene>
    <name evidence="4" type="ORF">F3S47_18775</name>
</gene>